<evidence type="ECO:0000256" key="4">
    <source>
        <dbReference type="ARBA" id="ARBA00023136"/>
    </source>
</evidence>
<feature type="transmembrane region" description="Helical" evidence="5">
    <location>
        <begin position="410"/>
        <end position="432"/>
    </location>
</feature>
<reference evidence="8" key="1">
    <citation type="submission" date="2016-11" db="UniProtKB">
        <authorList>
            <consortium name="WormBaseParasite"/>
        </authorList>
    </citation>
    <scope>IDENTIFICATION</scope>
</reference>
<dbReference type="eggNOG" id="KOG1303">
    <property type="taxonomic scope" value="Eukaryota"/>
</dbReference>
<dbReference type="STRING" id="1561998.A0A1I7T3W9"/>
<dbReference type="WBParaSite" id="Csp11.Scaffold494.g2175.t1">
    <property type="protein sequence ID" value="Csp11.Scaffold494.g2175.t1"/>
    <property type="gene ID" value="Csp11.Scaffold494.g2175"/>
</dbReference>
<keyword evidence="3 5" id="KW-1133">Transmembrane helix</keyword>
<evidence type="ECO:0000256" key="2">
    <source>
        <dbReference type="ARBA" id="ARBA00022692"/>
    </source>
</evidence>
<keyword evidence="7" id="KW-1185">Reference proteome</keyword>
<dbReference type="Pfam" id="PF01490">
    <property type="entry name" value="Aa_trans"/>
    <property type="match status" value="1"/>
</dbReference>
<feature type="transmembrane region" description="Helical" evidence="5">
    <location>
        <begin position="160"/>
        <end position="183"/>
    </location>
</feature>
<feature type="transmembrane region" description="Helical" evidence="5">
    <location>
        <begin position="235"/>
        <end position="259"/>
    </location>
</feature>
<feature type="transmembrane region" description="Helical" evidence="5">
    <location>
        <begin position="203"/>
        <end position="223"/>
    </location>
</feature>
<dbReference type="InterPro" id="IPR013057">
    <property type="entry name" value="AA_transpt_TM"/>
</dbReference>
<dbReference type="PANTHER" id="PTHR22950:SF703">
    <property type="entry name" value="AMINO ACID TRANSPORTER TRANSMEMBRANE DOMAIN-CONTAINING PROTEIN"/>
    <property type="match status" value="1"/>
</dbReference>
<dbReference type="PANTHER" id="PTHR22950">
    <property type="entry name" value="AMINO ACID TRANSPORTER"/>
    <property type="match status" value="1"/>
</dbReference>
<evidence type="ECO:0000313" key="8">
    <source>
        <dbReference type="WBParaSite" id="Csp11.Scaffold494.g2175.t1"/>
    </source>
</evidence>
<evidence type="ECO:0000259" key="6">
    <source>
        <dbReference type="Pfam" id="PF01490"/>
    </source>
</evidence>
<accession>A0A1I7T3W9</accession>
<keyword evidence="2 5" id="KW-0812">Transmembrane</keyword>
<evidence type="ECO:0000256" key="1">
    <source>
        <dbReference type="ARBA" id="ARBA00004141"/>
    </source>
</evidence>
<organism evidence="7 8">
    <name type="scientific">Caenorhabditis tropicalis</name>
    <dbReference type="NCBI Taxonomy" id="1561998"/>
    <lineage>
        <taxon>Eukaryota</taxon>
        <taxon>Metazoa</taxon>
        <taxon>Ecdysozoa</taxon>
        <taxon>Nematoda</taxon>
        <taxon>Chromadorea</taxon>
        <taxon>Rhabditida</taxon>
        <taxon>Rhabditina</taxon>
        <taxon>Rhabditomorpha</taxon>
        <taxon>Rhabditoidea</taxon>
        <taxon>Rhabditidae</taxon>
        <taxon>Peloderinae</taxon>
        <taxon>Caenorhabditis</taxon>
    </lineage>
</organism>
<evidence type="ECO:0000313" key="7">
    <source>
        <dbReference type="Proteomes" id="UP000095282"/>
    </source>
</evidence>
<dbReference type="Gene3D" id="1.20.1740.10">
    <property type="entry name" value="Amino acid/polyamine transporter I"/>
    <property type="match status" value="1"/>
</dbReference>
<dbReference type="GO" id="GO:0015179">
    <property type="term" value="F:L-amino acid transmembrane transporter activity"/>
    <property type="evidence" value="ECO:0007669"/>
    <property type="project" value="TreeGrafter"/>
</dbReference>
<dbReference type="FunFam" id="1.20.1740.10:FF:000052">
    <property type="entry name" value="Lysine histidine transporter-like 3"/>
    <property type="match status" value="1"/>
</dbReference>
<name>A0A1I7T3W9_9PELO</name>
<feature type="transmembrane region" description="Helical" evidence="5">
    <location>
        <begin position="96"/>
        <end position="119"/>
    </location>
</feature>
<dbReference type="GO" id="GO:0005774">
    <property type="term" value="C:vacuolar membrane"/>
    <property type="evidence" value="ECO:0007669"/>
    <property type="project" value="TreeGrafter"/>
</dbReference>
<evidence type="ECO:0000256" key="5">
    <source>
        <dbReference type="SAM" id="Phobius"/>
    </source>
</evidence>
<feature type="transmembrane region" description="Helical" evidence="5">
    <location>
        <begin position="42"/>
        <end position="63"/>
    </location>
</feature>
<proteinExistence type="predicted"/>
<feature type="transmembrane region" description="Helical" evidence="5">
    <location>
        <begin position="131"/>
        <end position="153"/>
    </location>
</feature>
<feature type="transmembrane region" description="Helical" evidence="5">
    <location>
        <begin position="279"/>
        <end position="299"/>
    </location>
</feature>
<keyword evidence="4 5" id="KW-0472">Membrane</keyword>
<comment type="subcellular location">
    <subcellularLocation>
        <location evidence="1">Membrane</location>
        <topology evidence="1">Multi-pass membrane protein</topology>
    </subcellularLocation>
</comment>
<protein>
    <submittedName>
        <fullName evidence="8">Aa_trans domain-containing protein</fullName>
    </submittedName>
</protein>
<dbReference type="AlphaFoldDB" id="A0A1I7T3W9"/>
<feature type="transmembrane region" description="Helical" evidence="5">
    <location>
        <begin position="359"/>
        <end position="380"/>
    </location>
</feature>
<dbReference type="Proteomes" id="UP000095282">
    <property type="component" value="Unplaced"/>
</dbReference>
<evidence type="ECO:0000256" key="3">
    <source>
        <dbReference type="ARBA" id="ARBA00022989"/>
    </source>
</evidence>
<feature type="domain" description="Amino acid transporter transmembrane" evidence="6">
    <location>
        <begin position="11"/>
        <end position="390"/>
    </location>
</feature>
<feature type="transmembrane region" description="Helical" evidence="5">
    <location>
        <begin position="12"/>
        <end position="36"/>
    </location>
</feature>
<sequence length="499" mass="54846">MDQRHINEKGMSILITALFIVGETAGGGLIALPTAIVSTGAVTGAFLLLLAATICTYTGTLLAENWIILQELYPEYRDHCRKPYPAMGLRAIGPKFAHFVSAILQVTQFGTAVVFVLLAAKNGENMLHANFGTHVSFCYMILIVGILVFPFTLPKSPKDFWYAVVAAMISTTISVVLIIIGSVKDYEVCHKEVFYPSFDLPKTLMSFGTIMFSYGGHCAFPTIQHDMKKPHHFSRSVLIAFIIIFIFYLPVSMSGYFVYGSSLTDSIIPSIQNINIQTTVNLLITLHVSLALTITFNPLNQEFEEVLNMSHGKLDYFSSSFLIDSLDFGWQRIVSRALVMISVVFVAESVPNFGVLLDLVGGSTITLMALVLPILFNLSLTTIRKKRENKENEETITVKEIFKNSDKIKLLASILILVFATFGGIAATVSAMQTMIQSEFSAPCYAKLWTHNSEILGQERTFEHGKIACCGMFRNISSMGSDICLNSASLITVGSGSHG</sequence>